<sequence>MGLFKGVKNAVRRVGGKRIKTTNREEREKRSSGALEPADNGGGLAEGDKAAPESEPPDKPALRLQPYVESVADDFEPETQTDLEPQLPSEEPPSDYLAPSAEPQDKKPRLPRLQTQIQFDAESRSSFGSSECGSDCSCDLETTDEKDDLSEVDLDRTAQTAVGDQGLEQDDETASQGKMSVEPYRFPFQGGGGPEDQQSFYSGADKAPSPKASSYRGHGRVDSHASPIVDDLRYNPSIRAEVVRERRLSRDELRMPTLRSQREPPPPEQPQYHGLRALDRPNDQEPLFAPARRKLSDEPVSPTSQPEKKDMPKTSTCTSPTSHGVADVDFGSSHGATVSDTEPSKSDALSDAESELSGSVHAVPGRSQRRARPVSMFEMQERVGHDSSNTVRSAEWMRGGPPSSFYPHPEEPAGPAGPDSHSARYSLQSRHGSASVGNLFQGYSIAKRLPARRGRASYSAVPSSGEIERRVAKAKADSRQDELLNRGLDQLDEERRRQKREKEIFAGRIAELEYEKNRLAMEKGEISLKREELEKTVANISTRFVEQRRKLTELEMRQRGWEDFQAQLKNDAHGLLTPPDTASSRSTPGNPDRVIAWTETLSDSPVATAEIPAAPEASQQHEAMHDIDASGRTLDETVINALHDLPDPTTTASFSDFSALQTLDSQPDMSVQCATQTQALPSALKMPGTRLRTLKPATPIYAQSNYSAATFGSEQQPCNRPEPELNGEHARSNSQRLSPPTKVAQQTSQSSLRYHNGRPRQQPKQVQFDPSQDEKRQRPSNLKHSAPIRSQDIVERLVKQQQKPVGRQTQHPAHRNQKLAQQPNDTANSHSTALSRMQHKARAGLAENERANAENARAERQRQGAEGTKSSASSPSPSTQQQHKQQQNQQPLEAEPVVWGRDLVGDGVMAAREEAARLWREKEQREEAKRREEEDRRIRMEMERLARGKMRDGVFA</sequence>
<feature type="compositionally biased region" description="Polar residues" evidence="2">
    <location>
        <begin position="580"/>
        <end position="589"/>
    </location>
</feature>
<feature type="compositionally biased region" description="Polar residues" evidence="2">
    <location>
        <begin position="313"/>
        <end position="322"/>
    </location>
</feature>
<accession>A0ABR3TPJ6</accession>
<reference evidence="3 4" key="1">
    <citation type="journal article" date="2023" name="Plant Dis.">
        <title>First Report of Diplodia intermedia Causing Canker and Dieback Diseases on Apple Trees in Canada.</title>
        <authorList>
            <person name="Ellouze W."/>
            <person name="Ilyukhin E."/>
            <person name="Sulman M."/>
            <person name="Ali S."/>
        </authorList>
    </citation>
    <scope>NUCLEOTIDE SEQUENCE [LARGE SCALE GENOMIC DNA]</scope>
    <source>
        <strain evidence="3 4">M45-28</strain>
    </source>
</reference>
<feature type="compositionally biased region" description="Basic and acidic residues" evidence="2">
    <location>
        <begin position="22"/>
        <end position="31"/>
    </location>
</feature>
<comment type="caution">
    <text evidence="3">The sequence shown here is derived from an EMBL/GenBank/DDBJ whole genome shotgun (WGS) entry which is preliminary data.</text>
</comment>
<feature type="compositionally biased region" description="Basic and acidic residues" evidence="2">
    <location>
        <begin position="46"/>
        <end position="61"/>
    </location>
</feature>
<dbReference type="Proteomes" id="UP001521184">
    <property type="component" value="Unassembled WGS sequence"/>
</dbReference>
<evidence type="ECO:0000256" key="1">
    <source>
        <dbReference type="SAM" id="Coils"/>
    </source>
</evidence>
<feature type="region of interest" description="Disordered" evidence="2">
    <location>
        <begin position="711"/>
        <end position="900"/>
    </location>
</feature>
<feature type="coiled-coil region" evidence="1">
    <location>
        <begin position="911"/>
        <end position="943"/>
    </location>
</feature>
<feature type="compositionally biased region" description="Polar residues" evidence="2">
    <location>
        <begin position="732"/>
        <end position="753"/>
    </location>
</feature>
<gene>
    <name evidence="3" type="ORF">SLS58_005931</name>
</gene>
<keyword evidence="4" id="KW-1185">Reference proteome</keyword>
<feature type="compositionally biased region" description="Polar residues" evidence="2">
    <location>
        <begin position="799"/>
        <end position="811"/>
    </location>
</feature>
<organism evidence="3 4">
    <name type="scientific">Diplodia intermedia</name>
    <dbReference type="NCBI Taxonomy" id="856260"/>
    <lineage>
        <taxon>Eukaryota</taxon>
        <taxon>Fungi</taxon>
        <taxon>Dikarya</taxon>
        <taxon>Ascomycota</taxon>
        <taxon>Pezizomycotina</taxon>
        <taxon>Dothideomycetes</taxon>
        <taxon>Dothideomycetes incertae sedis</taxon>
        <taxon>Botryosphaeriales</taxon>
        <taxon>Botryosphaeriaceae</taxon>
        <taxon>Diplodia</taxon>
    </lineage>
</organism>
<feature type="coiled-coil region" evidence="1">
    <location>
        <begin position="488"/>
        <end position="550"/>
    </location>
</feature>
<feature type="compositionally biased region" description="Basic and acidic residues" evidence="2">
    <location>
        <begin position="241"/>
        <end position="254"/>
    </location>
</feature>
<feature type="compositionally biased region" description="Acidic residues" evidence="2">
    <location>
        <begin position="141"/>
        <end position="152"/>
    </location>
</feature>
<feature type="region of interest" description="Disordered" evidence="2">
    <location>
        <begin position="1"/>
        <end position="431"/>
    </location>
</feature>
<feature type="compositionally biased region" description="Basic residues" evidence="2">
    <location>
        <begin position="10"/>
        <end position="21"/>
    </location>
</feature>
<feature type="compositionally biased region" description="Polar residues" evidence="2">
    <location>
        <begin position="818"/>
        <end position="835"/>
    </location>
</feature>
<feature type="compositionally biased region" description="Low complexity" evidence="2">
    <location>
        <begin position="124"/>
        <end position="137"/>
    </location>
</feature>
<protein>
    <submittedName>
        <fullName evidence="3">Uncharacterized protein</fullName>
    </submittedName>
</protein>
<feature type="region of interest" description="Disordered" evidence="2">
    <location>
        <begin position="572"/>
        <end position="593"/>
    </location>
</feature>
<evidence type="ECO:0000256" key="2">
    <source>
        <dbReference type="SAM" id="MobiDB-lite"/>
    </source>
</evidence>
<evidence type="ECO:0000313" key="4">
    <source>
        <dbReference type="Proteomes" id="UP001521184"/>
    </source>
</evidence>
<dbReference type="EMBL" id="JAKEKT020000038">
    <property type="protein sequence ID" value="KAL1641654.1"/>
    <property type="molecule type" value="Genomic_DNA"/>
</dbReference>
<keyword evidence="1" id="KW-0175">Coiled coil</keyword>
<name>A0ABR3TPJ6_9PEZI</name>
<feature type="compositionally biased region" description="Basic and acidic residues" evidence="2">
    <location>
        <begin position="847"/>
        <end position="863"/>
    </location>
</feature>
<proteinExistence type="predicted"/>
<feature type="compositionally biased region" description="Low complexity" evidence="2">
    <location>
        <begin position="864"/>
        <end position="891"/>
    </location>
</feature>
<evidence type="ECO:0000313" key="3">
    <source>
        <dbReference type="EMBL" id="KAL1641654.1"/>
    </source>
</evidence>
<feature type="compositionally biased region" description="Basic and acidic residues" evidence="2">
    <location>
        <begin position="721"/>
        <end position="731"/>
    </location>
</feature>
<feature type="compositionally biased region" description="Acidic residues" evidence="2">
    <location>
        <begin position="71"/>
        <end position="81"/>
    </location>
</feature>